<evidence type="ECO:0000313" key="2">
    <source>
        <dbReference type="EMBL" id="QHI72598.1"/>
    </source>
</evidence>
<dbReference type="Pfam" id="PF14065">
    <property type="entry name" value="Pvc16_N"/>
    <property type="match status" value="1"/>
</dbReference>
<organism evidence="2 3">
    <name type="scientific">Aminipila terrae</name>
    <dbReference type="NCBI Taxonomy" id="2697030"/>
    <lineage>
        <taxon>Bacteria</taxon>
        <taxon>Bacillati</taxon>
        <taxon>Bacillota</taxon>
        <taxon>Clostridia</taxon>
        <taxon>Peptostreptococcales</taxon>
        <taxon>Anaerovoracaceae</taxon>
        <taxon>Aminipila</taxon>
    </lineage>
</organism>
<proteinExistence type="predicted"/>
<gene>
    <name evidence="2" type="ORF">Ami3637_09470</name>
</gene>
<dbReference type="InterPro" id="IPR025351">
    <property type="entry name" value="Pvc16_N"/>
</dbReference>
<protein>
    <submittedName>
        <fullName evidence="2">DUF4255 domain-containing protein</fullName>
    </submittedName>
</protein>
<accession>A0A6P1MKN3</accession>
<reference evidence="2 3" key="1">
    <citation type="submission" date="2020-01" db="EMBL/GenBank/DDBJ databases">
        <title>Genomic analysis of Aminipila sp. CBA3637.</title>
        <authorList>
            <person name="Kim Y.B."/>
            <person name="Roh S.W."/>
        </authorList>
    </citation>
    <scope>NUCLEOTIDE SEQUENCE [LARGE SCALE GENOMIC DNA]</scope>
    <source>
        <strain evidence="2 3">CBA3637</strain>
    </source>
</reference>
<dbReference type="AlphaFoldDB" id="A0A6P1MKN3"/>
<sequence length="197" mass="22330">MGKHTGILDVSNTIMETLRINLSPEIIQSTDTIGLCSPDERGDFVLGIHLYDIRESEEYRNNDMINVSFNKQKYPSTFLTLSYMITAYSKADVKFKEGEDQRILGKVVQTLADNPVVKAESLGGSETDGNMDTRIKMISLSPEEKQKLWNIPNVPYRTTLFYKVSPVEIESAKTRSVQRVLEADFKTVEKNQNMPAE</sequence>
<dbReference type="RefSeq" id="WP_162362366.1">
    <property type="nucleotide sequence ID" value="NZ_CP047591.1"/>
</dbReference>
<dbReference type="KEGG" id="amic:Ami3637_09470"/>
<evidence type="ECO:0000313" key="3">
    <source>
        <dbReference type="Proteomes" id="UP000463883"/>
    </source>
</evidence>
<evidence type="ECO:0000259" key="1">
    <source>
        <dbReference type="Pfam" id="PF14065"/>
    </source>
</evidence>
<dbReference type="Proteomes" id="UP000463883">
    <property type="component" value="Chromosome"/>
</dbReference>
<name>A0A6P1MKN3_9FIRM</name>
<feature type="domain" description="Pvc16 N-terminal" evidence="1">
    <location>
        <begin position="9"/>
        <end position="180"/>
    </location>
</feature>
<dbReference type="EMBL" id="CP047591">
    <property type="protein sequence ID" value="QHI72598.1"/>
    <property type="molecule type" value="Genomic_DNA"/>
</dbReference>
<keyword evidence="3" id="KW-1185">Reference proteome</keyword>